<reference evidence="2 4" key="1">
    <citation type="submission" date="2020-01" db="EMBL/GenBank/DDBJ databases">
        <authorList>
            <consortium name="DOE Joint Genome Institute"/>
            <person name="Haridas S."/>
            <person name="Albert R."/>
            <person name="Binder M."/>
            <person name="Bloem J."/>
            <person name="Labutti K."/>
            <person name="Salamov A."/>
            <person name="Andreopoulos B."/>
            <person name="Baker S.E."/>
            <person name="Barry K."/>
            <person name="Bills G."/>
            <person name="Bluhm B.H."/>
            <person name="Cannon C."/>
            <person name="Castanera R."/>
            <person name="Culley D.E."/>
            <person name="Daum C."/>
            <person name="Ezra D."/>
            <person name="Gonzalez J.B."/>
            <person name="Henrissat B."/>
            <person name="Kuo A."/>
            <person name="Liang C."/>
            <person name="Lipzen A."/>
            <person name="Lutzoni F."/>
            <person name="Magnuson J."/>
            <person name="Mondo S."/>
            <person name="Nolan M."/>
            <person name="Ohm R."/>
            <person name="Pangilinan J."/>
            <person name="Park H.-J."/>
            <person name="Ramirez L."/>
            <person name="Alfaro M."/>
            <person name="Sun H."/>
            <person name="Tritt A."/>
            <person name="Yoshinaga Y."/>
            <person name="Zwiers L.-H."/>
            <person name="Turgeon B.G."/>
            <person name="Goodwin S.B."/>
            <person name="Spatafora J.W."/>
            <person name="Crous P.W."/>
            <person name="Grigoriev I.V."/>
        </authorList>
    </citation>
    <scope>NUCLEOTIDE SEQUENCE</scope>
    <source>
        <strain evidence="2 4">CBS 781.70</strain>
    </source>
</reference>
<name>A0A6G1GBM7_9PEZI</name>
<reference evidence="4" key="2">
    <citation type="submission" date="2020-04" db="EMBL/GenBank/DDBJ databases">
        <authorList>
            <consortium name="NCBI Genome Project"/>
        </authorList>
    </citation>
    <scope>NUCLEOTIDE SEQUENCE</scope>
    <source>
        <strain evidence="4">CBS 781.70</strain>
    </source>
</reference>
<evidence type="ECO:0000256" key="1">
    <source>
        <dbReference type="SAM" id="MobiDB-lite"/>
    </source>
</evidence>
<evidence type="ECO:0000313" key="4">
    <source>
        <dbReference type="RefSeq" id="XP_033536932.1"/>
    </source>
</evidence>
<dbReference type="GeneID" id="54418491"/>
<evidence type="ECO:0000313" key="2">
    <source>
        <dbReference type="EMBL" id="KAF1815301.1"/>
    </source>
</evidence>
<dbReference type="OrthoDB" id="3945172at2759"/>
<feature type="compositionally biased region" description="Low complexity" evidence="1">
    <location>
        <begin position="1"/>
        <end position="25"/>
    </location>
</feature>
<dbReference type="AlphaFoldDB" id="A0A6G1GBM7"/>
<dbReference type="EMBL" id="ML975151">
    <property type="protein sequence ID" value="KAF1815301.1"/>
    <property type="molecule type" value="Genomic_DNA"/>
</dbReference>
<evidence type="ECO:0000313" key="3">
    <source>
        <dbReference type="Proteomes" id="UP000504638"/>
    </source>
</evidence>
<dbReference type="RefSeq" id="XP_033536932.1">
    <property type="nucleotide sequence ID" value="XM_033677921.1"/>
</dbReference>
<gene>
    <name evidence="2 4" type="ORF">P152DRAFT_446384</name>
</gene>
<protein>
    <submittedName>
        <fullName evidence="2 4">Uncharacterized protein</fullName>
    </submittedName>
</protein>
<sequence>MASRSLLRSSASSSPRRTLPSPSFSKSFHSATPALAYGHPSTNKPDPFNVREDAKHATQKPGDDPQSLESRLGRQAKERRGSDNATGEKDTTSSTARTKKEHPEAPTLIGMQDERGKKGT</sequence>
<reference evidence="4" key="3">
    <citation type="submission" date="2025-04" db="UniProtKB">
        <authorList>
            <consortium name="RefSeq"/>
        </authorList>
    </citation>
    <scope>IDENTIFICATION</scope>
    <source>
        <strain evidence="4">CBS 781.70</strain>
    </source>
</reference>
<feature type="region of interest" description="Disordered" evidence="1">
    <location>
        <begin position="1"/>
        <end position="120"/>
    </location>
</feature>
<accession>A0A6G1GBM7</accession>
<keyword evidence="3" id="KW-1185">Reference proteome</keyword>
<dbReference type="Proteomes" id="UP000504638">
    <property type="component" value="Unplaced"/>
</dbReference>
<proteinExistence type="predicted"/>
<organism evidence="2">
    <name type="scientific">Eremomyces bilateralis CBS 781.70</name>
    <dbReference type="NCBI Taxonomy" id="1392243"/>
    <lineage>
        <taxon>Eukaryota</taxon>
        <taxon>Fungi</taxon>
        <taxon>Dikarya</taxon>
        <taxon>Ascomycota</taxon>
        <taxon>Pezizomycotina</taxon>
        <taxon>Dothideomycetes</taxon>
        <taxon>Dothideomycetes incertae sedis</taxon>
        <taxon>Eremomycetales</taxon>
        <taxon>Eremomycetaceae</taxon>
        <taxon>Eremomyces</taxon>
    </lineage>
</organism>
<feature type="compositionally biased region" description="Basic and acidic residues" evidence="1">
    <location>
        <begin position="71"/>
        <end position="91"/>
    </location>
</feature>